<keyword evidence="2" id="KW-1185">Reference proteome</keyword>
<dbReference type="RefSeq" id="WP_251594887.1">
    <property type="nucleotide sequence ID" value="NZ_JAMLJI010000004.1"/>
</dbReference>
<comment type="caution">
    <text evidence="1">The sequence shown here is derived from an EMBL/GenBank/DDBJ whole genome shotgun (WGS) entry which is preliminary data.</text>
</comment>
<evidence type="ECO:0000313" key="2">
    <source>
        <dbReference type="Proteomes" id="UP001269375"/>
    </source>
</evidence>
<accession>A0ABU1GWD8</accession>
<evidence type="ECO:0000313" key="1">
    <source>
        <dbReference type="EMBL" id="MDR5896319.1"/>
    </source>
</evidence>
<name>A0ABU1GWD8_9GAMM</name>
<dbReference type="InterPro" id="IPR011013">
    <property type="entry name" value="Gal_mutarotase_sf_dom"/>
</dbReference>
<dbReference type="InterPro" id="IPR014718">
    <property type="entry name" value="GH-type_carb-bd"/>
</dbReference>
<dbReference type="InterPro" id="IPR008183">
    <property type="entry name" value="Aldose_1/G6P_1-epimerase"/>
</dbReference>
<dbReference type="Gene3D" id="2.70.98.10">
    <property type="match status" value="1"/>
</dbReference>
<reference evidence="1 2" key="1">
    <citation type="submission" date="2023-04" db="EMBL/GenBank/DDBJ databases">
        <title>A long-awaited taxogenomic arrangement of the family Halomonadaceae.</title>
        <authorList>
            <person name="De La Haba R."/>
            <person name="Chuvochina M."/>
            <person name="Wittouck S."/>
            <person name="Arahal D.R."/>
            <person name="Sanchez-Porro C."/>
            <person name="Hugenholtz P."/>
            <person name="Ventosa A."/>
        </authorList>
    </citation>
    <scope>NUCLEOTIDE SEQUENCE [LARGE SCALE GENOMIC DNA]</scope>
    <source>
        <strain evidence="1 2">DSM 22428</strain>
    </source>
</reference>
<sequence>MGFVVVCDSVEGAPCTDVFDGHGQLRLRQSSLGATVMSLALATPEGDVVEVIDGYRNGDELFAGDGARSAVLAPFSNRVANGQYTWHETTYQLPTNGGDHALHGVAHTLSWRLVNHHATHDVAELSFEATITPDSLEGYPFNLTLELDMVLTDSELTWSFKAVNKSEFEAPVGLGWHPYFLPPGGDLSVCRITLPPSHAVNTDDTLIPLEGEQALEPSKTTSLTLGDDALDCCFVPDDSATSPTFTTRLEAPGAPYAVVVEQSGGVVQIFTGEGLATRPRQSVAIEPNEFMPDAFNREAYQESLALSENAMRTFTAKVRLERSTLT</sequence>
<dbReference type="Proteomes" id="UP001269375">
    <property type="component" value="Unassembled WGS sequence"/>
</dbReference>
<dbReference type="EMBL" id="JARWAO010000004">
    <property type="protein sequence ID" value="MDR5896319.1"/>
    <property type="molecule type" value="Genomic_DNA"/>
</dbReference>
<protein>
    <submittedName>
        <fullName evidence="1">Aldose 1-epimerase</fullName>
    </submittedName>
</protein>
<dbReference type="Pfam" id="PF01263">
    <property type="entry name" value="Aldose_epim"/>
    <property type="match status" value="1"/>
</dbReference>
<proteinExistence type="predicted"/>
<dbReference type="PANTHER" id="PTHR10091">
    <property type="entry name" value="ALDOSE-1-EPIMERASE"/>
    <property type="match status" value="1"/>
</dbReference>
<dbReference type="PANTHER" id="PTHR10091:SF0">
    <property type="entry name" value="GALACTOSE MUTAROTASE"/>
    <property type="match status" value="1"/>
</dbReference>
<dbReference type="CDD" id="cd01081">
    <property type="entry name" value="Aldose_epim"/>
    <property type="match status" value="1"/>
</dbReference>
<organism evidence="1 2">
    <name type="scientific">Larsenimonas suaedae</name>
    <dbReference type="NCBI Taxonomy" id="1851019"/>
    <lineage>
        <taxon>Bacteria</taxon>
        <taxon>Pseudomonadati</taxon>
        <taxon>Pseudomonadota</taxon>
        <taxon>Gammaproteobacteria</taxon>
        <taxon>Oceanospirillales</taxon>
        <taxon>Halomonadaceae</taxon>
        <taxon>Larsenimonas</taxon>
    </lineage>
</organism>
<dbReference type="SUPFAM" id="SSF74650">
    <property type="entry name" value="Galactose mutarotase-like"/>
    <property type="match status" value="1"/>
</dbReference>
<gene>
    <name evidence="1" type="ORF">QC825_09560</name>
</gene>